<sequence length="474" mass="51913">MAWKLQLSDLARATLRVLVVERALEPAHSRIISNVTKFGRPRTSLSDDISTVVEHATESIRIRCQEASDNIFSENPYDWLQLPSWGLFMQIGTVLAADIAATGDMQLTDKITEEICEHHKRVNGRLLHYITSAISRAFDAVKAGTVIGANRLGEMDNDRLAYANGDVGFQSTKQIMTSMSKEQILLMPLFWNRLRIEVAEYEAFRDCCNAGREMIMLTTLLNKAVGEGMFSSLRAEHPMSVPLGPISFHDELCREIDKLSRDWVPFYGNLEVPLHRTTHLALGFAEDEFKFLPLWAGGLDDETGAVFDDMDVPDTDMGPNQPGPAYITGKTIAPSSTADSDITIIGGGMSVQAVQSGANTNASVSKTTGSFVKVSPSETSNLENLDLMHSDTKSMRSAMGGIGIFSDSSTRSLRNAMDDIGMASESDEVGDIESSHNIDDDDDDDAQSLAANPDDITADSDSMSDDSDWTDIYN</sequence>
<proteinExistence type="predicted"/>
<dbReference type="RefSeq" id="XP_045960781.1">
    <property type="nucleotide sequence ID" value="XM_046101830.1"/>
</dbReference>
<dbReference type="GeneID" id="70130722"/>
<evidence type="ECO:0000313" key="2">
    <source>
        <dbReference type="EMBL" id="KAH6656547.1"/>
    </source>
</evidence>
<protein>
    <submittedName>
        <fullName evidence="2">Uncharacterized protein</fullName>
    </submittedName>
</protein>
<dbReference type="Proteomes" id="UP000758603">
    <property type="component" value="Unassembled WGS sequence"/>
</dbReference>
<dbReference type="EMBL" id="JAGPXC010000002">
    <property type="protein sequence ID" value="KAH6656547.1"/>
    <property type="molecule type" value="Genomic_DNA"/>
</dbReference>
<feature type="compositionally biased region" description="Acidic residues" evidence="1">
    <location>
        <begin position="456"/>
        <end position="474"/>
    </location>
</feature>
<evidence type="ECO:0000313" key="3">
    <source>
        <dbReference type="Proteomes" id="UP000758603"/>
    </source>
</evidence>
<keyword evidence="3" id="KW-1185">Reference proteome</keyword>
<dbReference type="AlphaFoldDB" id="A0A9P8UQE5"/>
<comment type="caution">
    <text evidence="2">The sequence shown here is derived from an EMBL/GenBank/DDBJ whole genome shotgun (WGS) entry which is preliminary data.</text>
</comment>
<reference evidence="2" key="1">
    <citation type="journal article" date="2021" name="Nat. Commun.">
        <title>Genetic determinants of endophytism in the Arabidopsis root mycobiome.</title>
        <authorList>
            <person name="Mesny F."/>
            <person name="Miyauchi S."/>
            <person name="Thiergart T."/>
            <person name="Pickel B."/>
            <person name="Atanasova L."/>
            <person name="Karlsson M."/>
            <person name="Huettel B."/>
            <person name="Barry K.W."/>
            <person name="Haridas S."/>
            <person name="Chen C."/>
            <person name="Bauer D."/>
            <person name="Andreopoulos W."/>
            <person name="Pangilinan J."/>
            <person name="LaButti K."/>
            <person name="Riley R."/>
            <person name="Lipzen A."/>
            <person name="Clum A."/>
            <person name="Drula E."/>
            <person name="Henrissat B."/>
            <person name="Kohler A."/>
            <person name="Grigoriev I.V."/>
            <person name="Martin F.M."/>
            <person name="Hacquard S."/>
        </authorList>
    </citation>
    <scope>NUCLEOTIDE SEQUENCE</scope>
    <source>
        <strain evidence="2">MPI-SDFR-AT-0073</strain>
    </source>
</reference>
<dbReference type="OrthoDB" id="5371510at2759"/>
<evidence type="ECO:0000256" key="1">
    <source>
        <dbReference type="SAM" id="MobiDB-lite"/>
    </source>
</evidence>
<feature type="region of interest" description="Disordered" evidence="1">
    <location>
        <begin position="424"/>
        <end position="474"/>
    </location>
</feature>
<gene>
    <name evidence="2" type="ORF">BKA67DRAFT_552297</name>
</gene>
<accession>A0A9P8UQE5</accession>
<organism evidence="2 3">
    <name type="scientific">Truncatella angustata</name>
    <dbReference type="NCBI Taxonomy" id="152316"/>
    <lineage>
        <taxon>Eukaryota</taxon>
        <taxon>Fungi</taxon>
        <taxon>Dikarya</taxon>
        <taxon>Ascomycota</taxon>
        <taxon>Pezizomycotina</taxon>
        <taxon>Sordariomycetes</taxon>
        <taxon>Xylariomycetidae</taxon>
        <taxon>Amphisphaeriales</taxon>
        <taxon>Sporocadaceae</taxon>
        <taxon>Truncatella</taxon>
    </lineage>
</organism>
<name>A0A9P8UQE5_9PEZI</name>